<dbReference type="EMBL" id="JACPRF010000002">
    <property type="protein sequence ID" value="MBI2875258.1"/>
    <property type="molecule type" value="Genomic_DNA"/>
</dbReference>
<evidence type="ECO:0000313" key="9">
    <source>
        <dbReference type="EMBL" id="MBI2875258.1"/>
    </source>
</evidence>
<comment type="similarity">
    <text evidence="2">Belongs to the MgtC/SapB family.</text>
</comment>
<keyword evidence="4 7" id="KW-0812">Transmembrane</keyword>
<dbReference type="InterPro" id="IPR002912">
    <property type="entry name" value="ACT_dom"/>
</dbReference>
<evidence type="ECO:0000256" key="4">
    <source>
        <dbReference type="ARBA" id="ARBA00022692"/>
    </source>
</evidence>
<evidence type="ECO:0000256" key="5">
    <source>
        <dbReference type="ARBA" id="ARBA00022989"/>
    </source>
</evidence>
<protein>
    <submittedName>
        <fullName evidence="9">MgtC/SapB family protein</fullName>
    </submittedName>
</protein>
<dbReference type="InterPro" id="IPR049177">
    <property type="entry name" value="MgtC_SapB_SrpB_YhiD_N"/>
</dbReference>
<proteinExistence type="inferred from homology"/>
<evidence type="ECO:0000256" key="7">
    <source>
        <dbReference type="SAM" id="Phobius"/>
    </source>
</evidence>
<dbReference type="PROSITE" id="PS51671">
    <property type="entry name" value="ACT"/>
    <property type="match status" value="1"/>
</dbReference>
<keyword evidence="3" id="KW-1003">Cell membrane</keyword>
<dbReference type="InterPro" id="IPR003416">
    <property type="entry name" value="MgtC/SapB/SrpB/YhiD_fam"/>
</dbReference>
<feature type="transmembrane region" description="Helical" evidence="7">
    <location>
        <begin position="125"/>
        <end position="143"/>
    </location>
</feature>
<dbReference type="InterPro" id="IPR045865">
    <property type="entry name" value="ACT-like_dom_sf"/>
</dbReference>
<dbReference type="Pfam" id="PF02308">
    <property type="entry name" value="MgtC"/>
    <property type="match status" value="1"/>
</dbReference>
<dbReference type="Pfam" id="PF13291">
    <property type="entry name" value="ACT_4"/>
    <property type="match status" value="1"/>
</dbReference>
<feature type="domain" description="ACT" evidence="8">
    <location>
        <begin position="148"/>
        <end position="221"/>
    </location>
</feature>
<reference evidence="9" key="1">
    <citation type="submission" date="2020-07" db="EMBL/GenBank/DDBJ databases">
        <title>Huge and variable diversity of episymbiotic CPR bacteria and DPANN archaea in groundwater ecosystems.</title>
        <authorList>
            <person name="He C.Y."/>
            <person name="Keren R."/>
            <person name="Whittaker M."/>
            <person name="Farag I.F."/>
            <person name="Doudna J."/>
            <person name="Cate J.H.D."/>
            <person name="Banfield J.F."/>
        </authorList>
    </citation>
    <scope>NUCLEOTIDE SEQUENCE</scope>
    <source>
        <strain evidence="9">NC_groundwater_672_Ag_B-0.1um_62_36</strain>
    </source>
</reference>
<sequence length="221" mass="23023">MLTNLEITLRLLLAALLGGMVGLERERKNQLAGFRTHIILCVGSALVMMISIYVAENADPSAQTDPSRIAAQVVSGVGFLGAGAILRLGGSVKGVTTAASIWTMAAIGLAVGAGFYYGAAMATGIILLALAILGKIESSLLLGKRERNFTLTVVDTPGILGKVESALHPHNISLTNIRINKNGLANRLEIQATIEIPKGADLAQVSNSLASIGEVLEVEIL</sequence>
<dbReference type="SUPFAM" id="SSF55021">
    <property type="entry name" value="ACT-like"/>
    <property type="match status" value="1"/>
</dbReference>
<name>A0A932CKX4_UNCTE</name>
<comment type="caution">
    <text evidence="9">The sequence shown here is derived from an EMBL/GenBank/DDBJ whole genome shotgun (WGS) entry which is preliminary data.</text>
</comment>
<comment type="subcellular location">
    <subcellularLocation>
        <location evidence="1">Cell membrane</location>
        <topology evidence="1">Multi-pass membrane protein</topology>
    </subcellularLocation>
</comment>
<dbReference type="Proteomes" id="UP000769766">
    <property type="component" value="Unassembled WGS sequence"/>
</dbReference>
<evidence type="ECO:0000256" key="2">
    <source>
        <dbReference type="ARBA" id="ARBA00009298"/>
    </source>
</evidence>
<gene>
    <name evidence="9" type="ORF">HYY20_00060</name>
</gene>
<feature type="transmembrane region" description="Helical" evidence="7">
    <location>
        <begin position="101"/>
        <end position="119"/>
    </location>
</feature>
<dbReference type="GO" id="GO:0005886">
    <property type="term" value="C:plasma membrane"/>
    <property type="evidence" value="ECO:0007669"/>
    <property type="project" value="UniProtKB-SubCell"/>
</dbReference>
<feature type="transmembrane region" description="Helical" evidence="7">
    <location>
        <begin position="36"/>
        <end position="54"/>
    </location>
</feature>
<keyword evidence="6 7" id="KW-0472">Membrane</keyword>
<dbReference type="AlphaFoldDB" id="A0A932CKX4"/>
<accession>A0A932CKX4</accession>
<evidence type="ECO:0000256" key="1">
    <source>
        <dbReference type="ARBA" id="ARBA00004651"/>
    </source>
</evidence>
<dbReference type="PRINTS" id="PR01837">
    <property type="entry name" value="MGTCSAPBPROT"/>
</dbReference>
<organism evidence="9 10">
    <name type="scientific">Tectimicrobiota bacterium</name>
    <dbReference type="NCBI Taxonomy" id="2528274"/>
    <lineage>
        <taxon>Bacteria</taxon>
        <taxon>Pseudomonadati</taxon>
        <taxon>Nitrospinota/Tectimicrobiota group</taxon>
        <taxon>Candidatus Tectimicrobiota</taxon>
    </lineage>
</organism>
<evidence type="ECO:0000256" key="6">
    <source>
        <dbReference type="ARBA" id="ARBA00023136"/>
    </source>
</evidence>
<feature type="transmembrane region" description="Helical" evidence="7">
    <location>
        <begin position="69"/>
        <end position="89"/>
    </location>
</feature>
<keyword evidence="5 7" id="KW-1133">Transmembrane helix</keyword>
<dbReference type="Gene3D" id="3.30.70.260">
    <property type="match status" value="1"/>
</dbReference>
<dbReference type="PANTHER" id="PTHR33778">
    <property type="entry name" value="PROTEIN MGTC"/>
    <property type="match status" value="1"/>
</dbReference>
<evidence type="ECO:0000256" key="3">
    <source>
        <dbReference type="ARBA" id="ARBA00022475"/>
    </source>
</evidence>
<dbReference type="PANTHER" id="PTHR33778:SF1">
    <property type="entry name" value="MAGNESIUM TRANSPORTER YHID-RELATED"/>
    <property type="match status" value="1"/>
</dbReference>
<evidence type="ECO:0000259" key="8">
    <source>
        <dbReference type="PROSITE" id="PS51671"/>
    </source>
</evidence>
<evidence type="ECO:0000313" key="10">
    <source>
        <dbReference type="Proteomes" id="UP000769766"/>
    </source>
</evidence>